<dbReference type="GO" id="GO:0046872">
    <property type="term" value="F:metal ion binding"/>
    <property type="evidence" value="ECO:0007669"/>
    <property type="project" value="UniProtKB-KW"/>
</dbReference>
<keyword evidence="6" id="KW-0378">Hydrolase</keyword>
<dbReference type="GO" id="GO:0051539">
    <property type="term" value="F:4 iron, 4 sulfur cluster binding"/>
    <property type="evidence" value="ECO:0007669"/>
    <property type="project" value="TreeGrafter"/>
</dbReference>
<evidence type="ECO:0000256" key="2">
    <source>
        <dbReference type="ARBA" id="ARBA00022741"/>
    </source>
</evidence>
<dbReference type="Gene3D" id="3.40.50.300">
    <property type="entry name" value="P-loop containing nucleotide triphosphate hydrolases"/>
    <property type="match status" value="1"/>
</dbReference>
<keyword evidence="2 6" id="KW-0547">Nucleotide-binding</keyword>
<dbReference type="GO" id="GO:0016226">
    <property type="term" value="P:iron-sulfur cluster assembly"/>
    <property type="evidence" value="ECO:0007669"/>
    <property type="project" value="InterPro"/>
</dbReference>
<dbReference type="PROSITE" id="PS01215">
    <property type="entry name" value="MRP"/>
    <property type="match status" value="1"/>
</dbReference>
<comment type="caution">
    <text evidence="7">The sequence shown here is derived from an EMBL/GenBank/DDBJ whole genome shotgun (WGS) entry which is preliminary data.</text>
</comment>
<dbReference type="SUPFAM" id="SSF52540">
    <property type="entry name" value="P-loop containing nucleoside triphosphate hydrolases"/>
    <property type="match status" value="1"/>
</dbReference>
<dbReference type="InterPro" id="IPR033756">
    <property type="entry name" value="YlxH/NBP35"/>
</dbReference>
<dbReference type="Pfam" id="PF10609">
    <property type="entry name" value="ParA"/>
    <property type="match status" value="1"/>
</dbReference>
<feature type="binding site" evidence="6">
    <location>
        <begin position="37"/>
        <end position="44"/>
    </location>
    <ligand>
        <name>ATP</name>
        <dbReference type="ChEBI" id="CHEBI:30616"/>
    </ligand>
</feature>
<dbReference type="RefSeq" id="WP_198091205.1">
    <property type="nucleotide sequence ID" value="NZ_JAAMYB010000010.1"/>
</dbReference>
<dbReference type="FunFam" id="3.40.50.300:FF:001119">
    <property type="entry name" value="Iron-sulfur cluster carrier protein"/>
    <property type="match status" value="1"/>
</dbReference>
<comment type="subunit">
    <text evidence="6">Homodimer.</text>
</comment>
<evidence type="ECO:0000313" key="7">
    <source>
        <dbReference type="EMBL" id="MCD3195463.1"/>
    </source>
</evidence>
<evidence type="ECO:0000256" key="4">
    <source>
        <dbReference type="ARBA" id="ARBA00023004"/>
    </source>
</evidence>
<comment type="function">
    <text evidence="6">Binds and transfers iron-sulfur (Fe-S) clusters to target apoproteins. Can hydrolyze ATP.</text>
</comment>
<keyword evidence="4 6" id="KW-0408">Iron</keyword>
<dbReference type="GO" id="GO:0016887">
    <property type="term" value="F:ATP hydrolysis activity"/>
    <property type="evidence" value="ECO:0007669"/>
    <property type="project" value="UniProtKB-UniRule"/>
</dbReference>
<evidence type="ECO:0000256" key="5">
    <source>
        <dbReference type="ARBA" id="ARBA00023014"/>
    </source>
</evidence>
<dbReference type="Proteomes" id="UP000813637">
    <property type="component" value="Unassembled WGS sequence"/>
</dbReference>
<keyword evidence="5 6" id="KW-0411">Iron-sulfur</keyword>
<reference evidence="7" key="1">
    <citation type="submission" date="2020-02" db="EMBL/GenBank/DDBJ databases">
        <authorList>
            <person name="Fillo S."/>
            <person name="Giordani F."/>
            <person name="Tonon E."/>
            <person name="Drigo I."/>
            <person name="Anselmo A."/>
            <person name="Fortunato A."/>
            <person name="Bano L."/>
            <person name="Lista F."/>
        </authorList>
    </citation>
    <scope>NUCLEOTIDE SEQUENCE</scope>
    <source>
        <strain evidence="7">IZSVe-TV_9877_3_12</strain>
    </source>
</reference>
<dbReference type="GO" id="GO:0005524">
    <property type="term" value="F:ATP binding"/>
    <property type="evidence" value="ECO:0007669"/>
    <property type="project" value="UniProtKB-UniRule"/>
</dbReference>
<accession>A0A9Q3Z1J7</accession>
<keyword evidence="3 6" id="KW-0067">ATP-binding</keyword>
<evidence type="ECO:0000256" key="6">
    <source>
        <dbReference type="HAMAP-Rule" id="MF_02040"/>
    </source>
</evidence>
<dbReference type="GO" id="GO:0140663">
    <property type="term" value="F:ATP-dependent FeS chaperone activity"/>
    <property type="evidence" value="ECO:0007669"/>
    <property type="project" value="InterPro"/>
</dbReference>
<evidence type="ECO:0000256" key="3">
    <source>
        <dbReference type="ARBA" id="ARBA00022840"/>
    </source>
</evidence>
<evidence type="ECO:0000313" key="8">
    <source>
        <dbReference type="Proteomes" id="UP000813637"/>
    </source>
</evidence>
<dbReference type="PANTHER" id="PTHR42961:SF2">
    <property type="entry name" value="IRON-SULFUR PROTEIN NUBPL"/>
    <property type="match status" value="1"/>
</dbReference>
<dbReference type="InterPro" id="IPR019591">
    <property type="entry name" value="Mrp/NBP35_ATP-bd"/>
</dbReference>
<dbReference type="EMBL" id="JAAMYB010000010">
    <property type="protein sequence ID" value="MCD3195463.1"/>
    <property type="molecule type" value="Genomic_DNA"/>
</dbReference>
<dbReference type="PANTHER" id="PTHR42961">
    <property type="entry name" value="IRON-SULFUR PROTEIN NUBPL"/>
    <property type="match status" value="1"/>
</dbReference>
<dbReference type="InterPro" id="IPR000808">
    <property type="entry name" value="Mrp-like_CS"/>
</dbReference>
<name>A0A9Q3Z1J7_CLOBO</name>
<dbReference type="AlphaFoldDB" id="A0A9Q3Z1J7"/>
<gene>
    <name evidence="7" type="ORF">G8S53_09235</name>
</gene>
<sequence length="281" mass="31160">MSNCESCPSKGTCNEQECSKMLPKYGKIKNIIGIISGKGGVGKSTVTGILAAELCKKGFKVGVLDADVTGPSMPRILGVSNERAKMLQVDENKNEPRLIPVETESGIKVMSLNLLIEGEDQPVIWRGPLITGVLNQMYSDTIWGELDYLLIDMPPGTGDVALTIMQNTPLNGMIVVSTPQDMVSMIVKKVIIMIEKMNINLLGLVENMSYIQCDKCGDKVRIFSKKSPEEHVKYLGAPLLAEMPIDLDMVESLEKGQMEYYIKNSEQYNEFIKNFMNRLNK</sequence>
<dbReference type="HAMAP" id="MF_02040">
    <property type="entry name" value="Mrp_NBP35"/>
    <property type="match status" value="1"/>
</dbReference>
<dbReference type="InterPro" id="IPR027417">
    <property type="entry name" value="P-loop_NTPase"/>
</dbReference>
<proteinExistence type="inferred from homology"/>
<dbReference type="InterPro" id="IPR044304">
    <property type="entry name" value="NUBPL-like"/>
</dbReference>
<organism evidence="7 8">
    <name type="scientific">Clostridium botulinum C</name>
    <dbReference type="NCBI Taxonomy" id="36828"/>
    <lineage>
        <taxon>Bacteria</taxon>
        <taxon>Bacillati</taxon>
        <taxon>Bacillota</taxon>
        <taxon>Clostridia</taxon>
        <taxon>Eubacteriales</taxon>
        <taxon>Clostridiaceae</taxon>
        <taxon>Clostridium</taxon>
    </lineage>
</organism>
<reference evidence="7" key="2">
    <citation type="journal article" date="2021" name="Microorganisms">
        <title>Extensive Genome Exploration of Clostridium botulinum Group III Field Strains.</title>
        <authorList>
            <person name="Fillo S."/>
            <person name="Giordani F."/>
            <person name="Tonon E."/>
            <person name="Drigo I."/>
            <person name="Anselmo A."/>
            <person name="Fortunato A."/>
            <person name="Lista F."/>
            <person name="Bano L."/>
        </authorList>
    </citation>
    <scope>NUCLEOTIDE SEQUENCE</scope>
    <source>
        <strain evidence="7">IZSVe-TV_9877_3_12</strain>
    </source>
</reference>
<evidence type="ECO:0000256" key="1">
    <source>
        <dbReference type="ARBA" id="ARBA00022723"/>
    </source>
</evidence>
<protein>
    <recommendedName>
        <fullName evidence="6">Iron-sulfur cluster carrier protein</fullName>
    </recommendedName>
</protein>
<keyword evidence="1 6" id="KW-0479">Metal-binding</keyword>
<comment type="similarity">
    <text evidence="6">Belongs to the Mrp/NBP35 ATP-binding proteins family.</text>
</comment>
<dbReference type="CDD" id="cd02037">
    <property type="entry name" value="Mrp_NBP35"/>
    <property type="match status" value="1"/>
</dbReference>